<dbReference type="GO" id="GO:0003700">
    <property type="term" value="F:DNA-binding transcription factor activity"/>
    <property type="evidence" value="ECO:0007669"/>
    <property type="project" value="InterPro"/>
</dbReference>
<accession>H6MZ73</accession>
<dbReference type="Gene3D" id="1.10.10.10">
    <property type="entry name" value="Winged helix-like DNA-binding domain superfamily/Winged helix DNA-binding domain"/>
    <property type="match status" value="1"/>
</dbReference>
<evidence type="ECO:0000256" key="3">
    <source>
        <dbReference type="ARBA" id="ARBA00023163"/>
    </source>
</evidence>
<dbReference type="STRING" id="1112204.GPOL_c33970"/>
<dbReference type="KEGG" id="gpo:GPOL_c33970"/>
<dbReference type="HOGENOM" id="CLU_083287_27_5_11"/>
<dbReference type="PROSITE" id="PS50995">
    <property type="entry name" value="HTH_MARR_2"/>
    <property type="match status" value="1"/>
</dbReference>
<dbReference type="InterPro" id="IPR036388">
    <property type="entry name" value="WH-like_DNA-bd_sf"/>
</dbReference>
<keyword evidence="3" id="KW-0804">Transcription</keyword>
<dbReference type="EMBL" id="CP003119">
    <property type="protein sequence ID" value="AFA74409.1"/>
    <property type="molecule type" value="Genomic_DNA"/>
</dbReference>
<evidence type="ECO:0000256" key="2">
    <source>
        <dbReference type="ARBA" id="ARBA00023125"/>
    </source>
</evidence>
<dbReference type="InterPro" id="IPR036390">
    <property type="entry name" value="WH_DNA-bd_sf"/>
</dbReference>
<evidence type="ECO:0000259" key="4">
    <source>
        <dbReference type="PROSITE" id="PS50995"/>
    </source>
</evidence>
<gene>
    <name evidence="5" type="ordered locus">GPOL_c33970</name>
</gene>
<keyword evidence="2" id="KW-0238">DNA-binding</keyword>
<dbReference type="PANTHER" id="PTHR42756:SF1">
    <property type="entry name" value="TRANSCRIPTIONAL REPRESSOR OF EMRAB OPERON"/>
    <property type="match status" value="1"/>
</dbReference>
<keyword evidence="1" id="KW-0805">Transcription regulation</keyword>
<evidence type="ECO:0000313" key="6">
    <source>
        <dbReference type="Proteomes" id="UP000009154"/>
    </source>
</evidence>
<evidence type="ECO:0000256" key="1">
    <source>
        <dbReference type="ARBA" id="ARBA00023015"/>
    </source>
</evidence>
<dbReference type="AlphaFoldDB" id="H6MZ73"/>
<organism evidence="5 6">
    <name type="scientific">Gordonia polyisoprenivorans (strain DSM 44266 / VH2)</name>
    <dbReference type="NCBI Taxonomy" id="1112204"/>
    <lineage>
        <taxon>Bacteria</taxon>
        <taxon>Bacillati</taxon>
        <taxon>Actinomycetota</taxon>
        <taxon>Actinomycetes</taxon>
        <taxon>Mycobacteriales</taxon>
        <taxon>Gordoniaceae</taxon>
        <taxon>Gordonia</taxon>
    </lineage>
</organism>
<dbReference type="SUPFAM" id="SSF46785">
    <property type="entry name" value="Winged helix' DNA-binding domain"/>
    <property type="match status" value="1"/>
</dbReference>
<feature type="domain" description="HTH marR-type" evidence="4">
    <location>
        <begin position="19"/>
        <end position="155"/>
    </location>
</feature>
<evidence type="ECO:0000313" key="5">
    <source>
        <dbReference type="EMBL" id="AFA74409.1"/>
    </source>
</evidence>
<dbReference type="eggNOG" id="COG1846">
    <property type="taxonomic scope" value="Bacteria"/>
</dbReference>
<sequence>MTATRDLWSAHAPELDTSPMEIVALIKAVSAMFERALEPMLDGAPLSAPELDMLIVLRHDPEPMIARRLADTMRISRPAAGKTLTKLENRGYITRAPSRSDRRARVVTVTDAGKKIVDTFFPRQLAIEADLLSGLGADRDRVVEALDILVAAMQHRVGEPPY</sequence>
<name>H6MZ73_GORPV</name>
<keyword evidence="6" id="KW-1185">Reference proteome</keyword>
<dbReference type="Proteomes" id="UP000009154">
    <property type="component" value="Chromosome"/>
</dbReference>
<dbReference type="Pfam" id="PF12802">
    <property type="entry name" value="MarR_2"/>
    <property type="match status" value="1"/>
</dbReference>
<dbReference type="InterPro" id="IPR000835">
    <property type="entry name" value="HTH_MarR-typ"/>
</dbReference>
<protein>
    <submittedName>
        <fullName evidence="5">Putative MarR-family transcriptional regulator</fullName>
    </submittedName>
</protein>
<reference evidence="5 6" key="1">
    <citation type="journal article" date="2012" name="Appl. Environ. Microbiol.">
        <title>Involvement of two latex-clearing proteins during rubber degradation and insights into the subsequent degradation pathway revealed by the genome sequence of Gordonia polyisoprenivorans strain VH2.</title>
        <authorList>
            <person name="Hiessl S."/>
            <person name="Schuldes J."/>
            <person name="Thurmer A."/>
            <person name="Halbsguth T."/>
            <person name="Broker D."/>
            <person name="Angelov A."/>
            <person name="Liebl W."/>
            <person name="Daniel R."/>
            <person name="Steinbuchel A."/>
        </authorList>
    </citation>
    <scope>NUCLEOTIDE SEQUENCE [LARGE SCALE GENOMIC DNA]</scope>
    <source>
        <strain evidence="6">DSM 44266 / VH2</strain>
    </source>
</reference>
<dbReference type="PRINTS" id="PR00598">
    <property type="entry name" value="HTHMARR"/>
</dbReference>
<dbReference type="SMART" id="SM00347">
    <property type="entry name" value="HTH_MARR"/>
    <property type="match status" value="1"/>
</dbReference>
<dbReference type="PANTHER" id="PTHR42756">
    <property type="entry name" value="TRANSCRIPTIONAL REGULATOR, MARR"/>
    <property type="match status" value="1"/>
</dbReference>
<dbReference type="PROSITE" id="PS01117">
    <property type="entry name" value="HTH_MARR_1"/>
    <property type="match status" value="1"/>
</dbReference>
<proteinExistence type="predicted"/>
<dbReference type="RefSeq" id="WP_014360836.1">
    <property type="nucleotide sequence ID" value="NC_016906.1"/>
</dbReference>
<dbReference type="GO" id="GO:0003677">
    <property type="term" value="F:DNA binding"/>
    <property type="evidence" value="ECO:0007669"/>
    <property type="project" value="UniProtKB-KW"/>
</dbReference>
<dbReference type="InterPro" id="IPR023187">
    <property type="entry name" value="Tscrpt_reg_MarR-type_CS"/>
</dbReference>
<dbReference type="GeneID" id="90160418"/>